<evidence type="ECO:0000259" key="2">
    <source>
        <dbReference type="Pfam" id="PF23668"/>
    </source>
</evidence>
<feature type="domain" description="CDCP1 second and fifth CUB" evidence="2">
    <location>
        <begin position="415"/>
        <end position="496"/>
    </location>
</feature>
<dbReference type="OMA" id="QFCPQGA"/>
<proteinExistence type="predicted"/>
<evidence type="ECO:0000259" key="1">
    <source>
        <dbReference type="Pfam" id="PF23665"/>
    </source>
</evidence>
<dbReference type="InterPro" id="IPR056269">
    <property type="entry name" value="CUB_CDCP1_2nd_5th"/>
</dbReference>
<name>A0A3P9AQG2_ESOLU</name>
<evidence type="ECO:0000313" key="3">
    <source>
        <dbReference type="Ensembl" id="ENSELUP00000043032.3"/>
    </source>
</evidence>
<feature type="domain" description="CDCP1 third and sixth CUB" evidence="1">
    <location>
        <begin position="226"/>
        <end position="322"/>
    </location>
</feature>
<reference evidence="3" key="2">
    <citation type="submission" date="2020-02" db="EMBL/GenBank/DDBJ databases">
        <title>Esox lucius (northern pike) genome, fEsoLuc1, primary haplotype.</title>
        <authorList>
            <person name="Myers G."/>
            <person name="Karagic N."/>
            <person name="Meyer A."/>
            <person name="Pippel M."/>
            <person name="Reichard M."/>
            <person name="Winkler S."/>
            <person name="Tracey A."/>
            <person name="Sims Y."/>
            <person name="Howe K."/>
            <person name="Rhie A."/>
            <person name="Formenti G."/>
            <person name="Durbin R."/>
            <person name="Fedrigo O."/>
            <person name="Jarvis E.D."/>
        </authorList>
    </citation>
    <scope>NUCLEOTIDE SEQUENCE [LARGE SCALE GENOMIC DNA]</scope>
</reference>
<dbReference type="AlphaFoldDB" id="A0A3P9AQG2"/>
<organism evidence="3 4">
    <name type="scientific">Esox lucius</name>
    <name type="common">Northern pike</name>
    <dbReference type="NCBI Taxonomy" id="8010"/>
    <lineage>
        <taxon>Eukaryota</taxon>
        <taxon>Metazoa</taxon>
        <taxon>Chordata</taxon>
        <taxon>Craniata</taxon>
        <taxon>Vertebrata</taxon>
        <taxon>Euteleostomi</taxon>
        <taxon>Actinopterygii</taxon>
        <taxon>Neopterygii</taxon>
        <taxon>Teleostei</taxon>
        <taxon>Protacanthopterygii</taxon>
        <taxon>Esociformes</taxon>
        <taxon>Esocidae</taxon>
        <taxon>Esox</taxon>
    </lineage>
</organism>
<dbReference type="GeneTree" id="ENSGT00390000010209"/>
<reference evidence="3" key="3">
    <citation type="submission" date="2025-08" db="UniProtKB">
        <authorList>
            <consortium name="Ensembl"/>
        </authorList>
    </citation>
    <scope>IDENTIFICATION</scope>
</reference>
<dbReference type="InterPro" id="IPR038811">
    <property type="entry name" value="CDCP1"/>
</dbReference>
<evidence type="ECO:0000313" key="4">
    <source>
        <dbReference type="Proteomes" id="UP000265140"/>
    </source>
</evidence>
<sequence length="796" mass="88303">MLCCFSSQFSTIDGFKNCLPQHINVFQFISVYLSLVLVCSAGVRLTITPVQGTTLIISQSSEVSRRSACTICNGTDLKRTCSSSGIILTNPKAAESVEFTCPKPEEVFTVTVSDTGTLPLQKFNRTFIWNLKAPVSRAFHLNFNQMGLRQIHPSEQCPDQHTYTLLAHQDTGEAAIGTYCRNGSVSGAQVLNQGRFSLEIPGGWKLKPTVFNVSVGEEIKSLAVLKVILPEGTSSSMFLSPNYPDSFPDDDQVEWEFMVPPKHNTTVLFLNSTQPQCLKKEPAVEYHYGNMPFAVVKKLSDPQPTQRRESFSMILRNCEMNKIGISSNGLSVRFQVSANLRKGTGLVSRVKDPKSNCELKLNSFIQENITIPSGKISQLSFQDCPRQKLILTASRIIECHQWKDCPAATAPIPLTVPVLESCLPAHLANIDWTLRPPQQGTVELLPLNGSLRQSLPGHKCYGPDIIIVDDEEHGTTVGQFCPQGAISKIQVQTKVTDCSIILHLMYTERYIFTVRPKSGFPTILATPSWPMGMKSFSTVSWIVSVPSNKEAHLLFTNISQPKCSKQHTSIRVQSLGSLKEMYSQQEDKKADREITISESFYLNMSNCMPEKGDFSVLTEITLLHKDNPKGFTLTVARKRKGQLSHQVSVYNPNGTNFLPGHNRSYPKSGRDDQDESPIYACIDETLVYSHLLLDRVELGVRDLPVDVYHSFTGPTEDNALSLGTVADIPEVGIYQPFVPPSGVSPHTHNGPLSQELSMVNNELYGGIHSQSQPENMFTKQAPMLELEAEDLNGEQR</sequence>
<evidence type="ECO:0008006" key="5">
    <source>
        <dbReference type="Google" id="ProtNLM"/>
    </source>
</evidence>
<dbReference type="Bgee" id="ENSELUG00000024579">
    <property type="expression patterns" value="Expressed in liver and 10 other cell types or tissues"/>
</dbReference>
<dbReference type="PANTHER" id="PTHR14477">
    <property type="entry name" value="CUB DOMAIN-CONTAINING PROTEIN 1"/>
    <property type="match status" value="1"/>
</dbReference>
<dbReference type="Pfam" id="PF23665">
    <property type="entry name" value="CDCP1_CUB_6"/>
    <property type="match status" value="2"/>
</dbReference>
<dbReference type="Proteomes" id="UP000265140">
    <property type="component" value="Chromosome 20"/>
</dbReference>
<accession>A0A3P9AQG2</accession>
<protein>
    <recommendedName>
        <fullName evidence="5">CUB domain containing protein 1a</fullName>
    </recommendedName>
</protein>
<reference evidence="4" key="1">
    <citation type="journal article" date="2014" name="PLoS ONE">
        <title>The genome and linkage map of the northern pike (Esox lucius): conserved synteny revealed between the salmonid sister group and the Neoteleostei.</title>
        <authorList>
            <person name="Rondeau E.B."/>
            <person name="Minkley D.R."/>
            <person name="Leong J.S."/>
            <person name="Messmer A.M."/>
            <person name="Jantzen J.R."/>
            <person name="von Schalburg K.R."/>
            <person name="Lemon C."/>
            <person name="Bird N.H."/>
            <person name="Koop B.F."/>
        </authorList>
    </citation>
    <scope>NUCLEOTIDE SEQUENCE</scope>
</reference>
<dbReference type="InterPro" id="IPR056266">
    <property type="entry name" value="CDCP1_CUB_3rd_6th"/>
</dbReference>
<dbReference type="InParanoid" id="A0A3P9AQG2"/>
<feature type="domain" description="CDCP1 second and fifth CUB" evidence="2">
    <location>
        <begin position="114"/>
        <end position="216"/>
    </location>
</feature>
<dbReference type="PANTHER" id="PTHR14477:SF1">
    <property type="entry name" value="CUB DOMAIN-CONTAINING PROTEIN 1"/>
    <property type="match status" value="1"/>
</dbReference>
<keyword evidence="4" id="KW-1185">Reference proteome</keyword>
<reference evidence="3" key="4">
    <citation type="submission" date="2025-09" db="UniProtKB">
        <authorList>
            <consortium name="Ensembl"/>
        </authorList>
    </citation>
    <scope>IDENTIFICATION</scope>
</reference>
<dbReference type="Pfam" id="PF23668">
    <property type="entry name" value="CUB_CDCP1_2"/>
    <property type="match status" value="2"/>
</dbReference>
<feature type="domain" description="CDCP1 third and sixth CUB" evidence="1">
    <location>
        <begin position="508"/>
        <end position="621"/>
    </location>
</feature>
<dbReference type="Ensembl" id="ENSELUT00000037650.3">
    <property type="protein sequence ID" value="ENSELUP00000043032.3"/>
    <property type="gene ID" value="ENSELUG00000024579.3"/>
</dbReference>